<protein>
    <recommendedName>
        <fullName evidence="4">Sperm-associated antigen 17</fullName>
    </recommendedName>
</protein>
<feature type="compositionally biased region" description="Acidic residues" evidence="1">
    <location>
        <begin position="1638"/>
        <end position="1654"/>
    </location>
</feature>
<feature type="compositionally biased region" description="Basic and acidic residues" evidence="1">
    <location>
        <begin position="1384"/>
        <end position="1403"/>
    </location>
</feature>
<proteinExistence type="predicted"/>
<feature type="compositionally biased region" description="Pro residues" evidence="1">
    <location>
        <begin position="167"/>
        <end position="177"/>
    </location>
</feature>
<gene>
    <name evidence="2" type="ORF">APLA_LOCUS2492</name>
</gene>
<evidence type="ECO:0008006" key="4">
    <source>
        <dbReference type="Google" id="ProtNLM"/>
    </source>
</evidence>
<keyword evidence="3" id="KW-1185">Reference proteome</keyword>
<dbReference type="Proteomes" id="UP000494106">
    <property type="component" value="Unassembled WGS sequence"/>
</dbReference>
<sequence>MAPKKAPAVPDENEWRTIIEEAPLDEIDWSVKVILFEAAGSDQDRIYLTKFETFAAEEKRFVVKNICKTETVFMINQLGSEKKVKDDNLRVFEEGNSYLKEKKDIPADVMALIIKHLILKLKDEYLFIKRQRLEVKEGMQKESATMVNKAEVRGTVSAFLSAAAASEPPPTPTPKGAPVPSEVPALTEGKKYNTLLRERGEEWRDKVYVDDYPVDGPNLYVALTGFLEPYLPGCLVKIGIPLTAVVQIRIDQISTVIPSGLSRPTKRGQSQTELLAMHALQFWELLQLLRIQEESANDFKNTAFIVFSPPYWQMDELSGESDKIYDELCYLMYDIQDLSRQHIHYLENMDIINIPVHEDQNICNRYYHELIDDIPLESVTIYSILDCILATACIKQNNDSESSRSSLSTAITLNTPDNKSRAENLVKNVFSALCKTEETKKHYRLTYGEEYENHKEPIVIKYGDSAKYNTFHLGNLNLDKIVYTSLLGMPIHDLWLRQDRPTDELEAKVNFHVNVLLSCFEREDVETSELNRLLHILACRKLYNNRSSLTKRHLPPTSVSDFKTRYLKRSVLAKPLQICASLTLSNCMSPPYAAMTQSREESKSSYISDDPEVQRIKFLFDCPDISELVSAAEIAANQPFKHIIDDYDYFEDFTGISAFQIMREAFNKFNCVDYKYCEVTDCFILMFFNSHNKDGMARDEWRCHLSTPICLQDFFDYVLEEDYDWIQDEEKLYDKNVQMQELSESKHLIDPEALKSCVQYQDVSRDMLLEGSLKYNELVEAEESSHDSAEAIEPSSTKKTTTPGTSTDDQSSRKTKSSNYSPKTVKQSSELPVTESSTCIEIPKKPFLGYDLGDRRVEVFGKDSIYFSRDGTKISSSYSLIIPMNLEYIILNITPGNSYNEFWIHKALGEFVKPQIIDTCESFRISTKNQVLINLKKQSYTAPLRQSLVTDSMEKDIKTSKSSVNQVFEDKHFYSVFLTWPNGMITESVYEENSPVISHIKQYHVFGMPDLDEDMRCISLNGEVMIFKRAGEVEVLKPDGTYIKIKNCYKKPIVKERSDHSEVALGKGKRSKTKIKPSKVSMKSLKHVMSTNESITEEKVEYEMVIDEFEIINTNGFRQHFINDTYLTIEKLLIRTATDYCLGEIFSRRMDGTSILLNKDGILLVTFPNKTRIITQYIVDDEEIYPEWTDEEKEIFDLFATVVEDITSRGSEVSQRSYNESDTASSKKIEEEECKEKKRTDGYVCVHLIYTIEHANFCTVTIDKFNENISLDSPNGTTVVLDKNNHYNITLDPVTTAYFNGENLDISYEACPECKSFTTCNVKIRSTEINAGEYWVTANDSFGKNVIVNDEGSIVLLDELLSSERVSPEENLEETDQEPVARVITKENSDENVDDKTMDEKSESSTTSHGKCREMYLAKTLKFFILKRELTCSELIHRSLVEHYKRDCRWQPWCSINEYDSFGDNRSMVSILTPIHLTEAEKWLMDSKLADKPKYLTYKDLKVDEGKGYYHWMRPYERFVPKPMKPENVLPPRLPRAFVLRALEKQWQEPKREELKGARELLEAILKYRVKMEADSDSLLNVPIIDTRTEDEQRIDEMVQNLAHQIYEDLKERLNEDVQTRATLTITTKPIPPVPEEVSAEGEFEEEELAEPQDESNLVSDHSKVLSQVEQAEPMSPNLQKYWRRRAEERKEEEFFKYLLREGVVPPYFRNVLGGAIWWEMNNMTDEAVTKAERRKMTCVCAEDNKNVNPEMGPTGYILHLPPT</sequence>
<dbReference type="InterPro" id="IPR026173">
    <property type="entry name" value="SPAG17"/>
</dbReference>
<reference evidence="2 3" key="1">
    <citation type="submission" date="2020-04" db="EMBL/GenBank/DDBJ databases">
        <authorList>
            <person name="Wallbank WR R."/>
            <person name="Pardo Diaz C."/>
            <person name="Kozak K."/>
            <person name="Martin S."/>
            <person name="Jiggins C."/>
            <person name="Moest M."/>
            <person name="Warren A I."/>
            <person name="Byers J.R.P. K."/>
            <person name="Montejo-Kovacevich G."/>
            <person name="Yen C E."/>
        </authorList>
    </citation>
    <scope>NUCLEOTIDE SEQUENCE [LARGE SCALE GENOMIC DNA]</scope>
</reference>
<feature type="region of interest" description="Disordered" evidence="1">
    <location>
        <begin position="784"/>
        <end position="832"/>
    </location>
</feature>
<accession>A0A8S0Z1T4</accession>
<feature type="compositionally biased region" description="Polar residues" evidence="1">
    <location>
        <begin position="817"/>
        <end position="832"/>
    </location>
</feature>
<dbReference type="PANTHER" id="PTHR21963">
    <property type="entry name" value="PF6"/>
    <property type="match status" value="1"/>
</dbReference>
<feature type="region of interest" description="Disordered" evidence="1">
    <location>
        <begin position="1629"/>
        <end position="1661"/>
    </location>
</feature>
<evidence type="ECO:0000313" key="2">
    <source>
        <dbReference type="EMBL" id="CAB3225408.1"/>
    </source>
</evidence>
<evidence type="ECO:0000256" key="1">
    <source>
        <dbReference type="SAM" id="MobiDB-lite"/>
    </source>
</evidence>
<feature type="compositionally biased region" description="Low complexity" evidence="1">
    <location>
        <begin position="791"/>
        <end position="809"/>
    </location>
</feature>
<feature type="region of interest" description="Disordered" evidence="1">
    <location>
        <begin position="1366"/>
        <end position="1407"/>
    </location>
</feature>
<dbReference type="OrthoDB" id="10257153at2759"/>
<dbReference type="EMBL" id="CADEBC010000205">
    <property type="protein sequence ID" value="CAB3225408.1"/>
    <property type="molecule type" value="Genomic_DNA"/>
</dbReference>
<evidence type="ECO:0000313" key="3">
    <source>
        <dbReference type="Proteomes" id="UP000494106"/>
    </source>
</evidence>
<feature type="region of interest" description="Disordered" evidence="1">
    <location>
        <begin position="164"/>
        <end position="184"/>
    </location>
</feature>
<dbReference type="GO" id="GO:0003351">
    <property type="term" value="P:epithelial cilium movement involved in extracellular fluid movement"/>
    <property type="evidence" value="ECO:0007669"/>
    <property type="project" value="TreeGrafter"/>
</dbReference>
<dbReference type="GO" id="GO:0005576">
    <property type="term" value="C:extracellular region"/>
    <property type="evidence" value="ECO:0007669"/>
    <property type="project" value="GOC"/>
</dbReference>
<comment type="caution">
    <text evidence="2">The sequence shown here is derived from an EMBL/GenBank/DDBJ whole genome shotgun (WGS) entry which is preliminary data.</text>
</comment>
<organism evidence="2 3">
    <name type="scientific">Arctia plantaginis</name>
    <name type="common">Wood tiger moth</name>
    <name type="synonym">Phalaena plantaginis</name>
    <dbReference type="NCBI Taxonomy" id="874455"/>
    <lineage>
        <taxon>Eukaryota</taxon>
        <taxon>Metazoa</taxon>
        <taxon>Ecdysozoa</taxon>
        <taxon>Arthropoda</taxon>
        <taxon>Hexapoda</taxon>
        <taxon>Insecta</taxon>
        <taxon>Pterygota</taxon>
        <taxon>Neoptera</taxon>
        <taxon>Endopterygota</taxon>
        <taxon>Lepidoptera</taxon>
        <taxon>Glossata</taxon>
        <taxon>Ditrysia</taxon>
        <taxon>Noctuoidea</taxon>
        <taxon>Erebidae</taxon>
        <taxon>Arctiinae</taxon>
        <taxon>Arctia</taxon>
    </lineage>
</organism>
<dbReference type="GO" id="GO:1990716">
    <property type="term" value="C:axonemal central apparatus"/>
    <property type="evidence" value="ECO:0007669"/>
    <property type="project" value="TreeGrafter"/>
</dbReference>
<name>A0A8S0Z1T4_ARCPL</name>
<dbReference type="GO" id="GO:1904158">
    <property type="term" value="P:axonemal central apparatus assembly"/>
    <property type="evidence" value="ECO:0007669"/>
    <property type="project" value="TreeGrafter"/>
</dbReference>
<dbReference type="PANTHER" id="PTHR21963:SF1">
    <property type="entry name" value="SPERM-ASSOCIATED ANTIGEN 17"/>
    <property type="match status" value="1"/>
</dbReference>